<dbReference type="CDD" id="cd02553">
    <property type="entry name" value="PseudoU_synth_RsuA"/>
    <property type="match status" value="1"/>
</dbReference>
<dbReference type="OrthoDB" id="9807213at2"/>
<dbReference type="AlphaFoldDB" id="U3CCM4"/>
<dbReference type="EC" id="5.4.99.19" evidence="5"/>
<dbReference type="Gene3D" id="3.10.290.10">
    <property type="entry name" value="RNA-binding S4 domain"/>
    <property type="match status" value="1"/>
</dbReference>
<evidence type="ECO:0000256" key="8">
    <source>
        <dbReference type="ARBA" id="ARBA00042589"/>
    </source>
</evidence>
<comment type="catalytic activity">
    <reaction evidence="3">
        <text>uridine(516) in 16S rRNA = pseudouridine(516) in 16S rRNA</text>
        <dbReference type="Rhea" id="RHEA:38867"/>
        <dbReference type="Rhea" id="RHEA-COMP:10089"/>
        <dbReference type="Rhea" id="RHEA-COMP:10090"/>
        <dbReference type="ChEBI" id="CHEBI:65314"/>
        <dbReference type="ChEBI" id="CHEBI:65315"/>
        <dbReference type="EC" id="5.4.99.19"/>
    </reaction>
</comment>
<protein>
    <recommendedName>
        <fullName evidence="6">Ribosomal small subunit pseudouridine synthase A</fullName>
        <ecNumber evidence="5">5.4.99.19</ecNumber>
    </recommendedName>
    <alternativeName>
        <fullName evidence="8">16S pseudouridylate 516 synthase</fullName>
    </alternativeName>
    <alternativeName>
        <fullName evidence="7">16S rRNA pseudouridine(516) synthase</fullName>
    </alternativeName>
    <alternativeName>
        <fullName evidence="9">rRNA pseudouridylate synthase A</fullName>
    </alternativeName>
    <alternativeName>
        <fullName evidence="10">rRNA-uridine isomerase A</fullName>
    </alternativeName>
</protein>
<dbReference type="InterPro" id="IPR020103">
    <property type="entry name" value="PsdUridine_synth_cat_dom_sf"/>
</dbReference>
<keyword evidence="2" id="KW-0413">Isomerase</keyword>
<dbReference type="Pfam" id="PF00849">
    <property type="entry name" value="PseudoU_synth_2"/>
    <property type="match status" value="1"/>
</dbReference>
<dbReference type="InterPro" id="IPR036986">
    <property type="entry name" value="S4_RNA-bd_sf"/>
</dbReference>
<dbReference type="InterPro" id="IPR000748">
    <property type="entry name" value="PsdUridine_synth_RsuA/RluB/E/F"/>
</dbReference>
<dbReference type="GO" id="GO:0003723">
    <property type="term" value="F:RNA binding"/>
    <property type="evidence" value="ECO:0007669"/>
    <property type="project" value="UniProtKB-KW"/>
</dbReference>
<evidence type="ECO:0000256" key="7">
    <source>
        <dbReference type="ARBA" id="ARBA00041336"/>
    </source>
</evidence>
<reference evidence="13 14" key="1">
    <citation type="submission" date="2013-09" db="EMBL/GenBank/DDBJ databases">
        <title>Whole genome shotgun sequence of Vibrio ezurae NBRC 102218.</title>
        <authorList>
            <person name="Yoshida I."/>
            <person name="Hosoyama A."/>
            <person name="Numata M."/>
            <person name="Hashimoto M."/>
            <person name="Hosoyama Y."/>
            <person name="Tsuchikane K."/>
            <person name="Noguchi M."/>
            <person name="Hirakata S."/>
            <person name="Ichikawa N."/>
            <person name="Ohji S."/>
            <person name="Yamazoe A."/>
            <person name="Fujita N."/>
        </authorList>
    </citation>
    <scope>NUCLEOTIDE SEQUENCE [LARGE SCALE GENOMIC DNA]</scope>
    <source>
        <strain evidence="13 14">NBRC 102218</strain>
    </source>
</reference>
<evidence type="ECO:0000313" key="14">
    <source>
        <dbReference type="Proteomes" id="UP000016562"/>
    </source>
</evidence>
<comment type="function">
    <text evidence="4">Responsible for synthesis of pseudouridine from uracil-516 in 16S ribosomal RNA.</text>
</comment>
<keyword evidence="11" id="KW-0694">RNA-binding</keyword>
<name>U3CCM4_9VIBR</name>
<dbReference type="InterPro" id="IPR020094">
    <property type="entry name" value="TruA/RsuA/RluB/E/F_N"/>
</dbReference>
<dbReference type="FunFam" id="3.30.70.1560:FF:000001">
    <property type="entry name" value="Pseudouridine synthase"/>
    <property type="match status" value="1"/>
</dbReference>
<dbReference type="RefSeq" id="WP_021712765.1">
    <property type="nucleotide sequence ID" value="NZ_BATM01000008.1"/>
</dbReference>
<dbReference type="InterPro" id="IPR050343">
    <property type="entry name" value="RsuA_PseudoU_synthase"/>
</dbReference>
<evidence type="ECO:0000256" key="5">
    <source>
        <dbReference type="ARBA" id="ARBA00038915"/>
    </source>
</evidence>
<dbReference type="PROSITE" id="PS50889">
    <property type="entry name" value="S4"/>
    <property type="match status" value="1"/>
</dbReference>
<evidence type="ECO:0000256" key="11">
    <source>
        <dbReference type="PROSITE-ProRule" id="PRU00182"/>
    </source>
</evidence>
<evidence type="ECO:0000256" key="10">
    <source>
        <dbReference type="ARBA" id="ARBA00043143"/>
    </source>
</evidence>
<evidence type="ECO:0000256" key="3">
    <source>
        <dbReference type="ARBA" id="ARBA00036749"/>
    </source>
</evidence>
<feature type="domain" description="Pseudouridine synthase RsuA/RluA-like" evidence="12">
    <location>
        <begin position="61"/>
        <end position="191"/>
    </location>
</feature>
<comment type="caution">
    <text evidence="13">The sequence shown here is derived from an EMBL/GenBank/DDBJ whole genome shotgun (WGS) entry which is preliminary data.</text>
</comment>
<dbReference type="NCBIfam" id="TIGR00093">
    <property type="entry name" value="pseudouridine synthase"/>
    <property type="match status" value="1"/>
</dbReference>
<dbReference type="PANTHER" id="PTHR47683:SF4">
    <property type="entry name" value="PSEUDOURIDINE SYNTHASE"/>
    <property type="match status" value="1"/>
</dbReference>
<dbReference type="EMBL" id="BATM01000008">
    <property type="protein sequence ID" value="GAD79054.1"/>
    <property type="molecule type" value="Genomic_DNA"/>
</dbReference>
<dbReference type="PANTHER" id="PTHR47683">
    <property type="entry name" value="PSEUDOURIDINE SYNTHASE FAMILY PROTEIN-RELATED"/>
    <property type="match status" value="1"/>
</dbReference>
<organism evidence="13 14">
    <name type="scientific">Vibrio ezurae NBRC 102218</name>
    <dbReference type="NCBI Taxonomy" id="1219080"/>
    <lineage>
        <taxon>Bacteria</taxon>
        <taxon>Pseudomonadati</taxon>
        <taxon>Pseudomonadota</taxon>
        <taxon>Gammaproteobacteria</taxon>
        <taxon>Vibrionales</taxon>
        <taxon>Vibrionaceae</taxon>
        <taxon>Vibrio</taxon>
    </lineage>
</organism>
<evidence type="ECO:0000256" key="1">
    <source>
        <dbReference type="ARBA" id="ARBA00008348"/>
    </source>
</evidence>
<dbReference type="InterPro" id="IPR006145">
    <property type="entry name" value="PsdUridine_synth_RsuA/RluA"/>
</dbReference>
<dbReference type="SUPFAM" id="SSF55120">
    <property type="entry name" value="Pseudouridine synthase"/>
    <property type="match status" value="1"/>
</dbReference>
<comment type="similarity">
    <text evidence="1">Belongs to the pseudouridine synthase RsuA family.</text>
</comment>
<gene>
    <name evidence="13" type="primary">rsuA</name>
    <name evidence="13" type="ORF">VEZ01S_08_00900</name>
</gene>
<sequence length="229" mass="26193">MRLDRFICKSTTLNKIDALFHIKNENVTVNGSIVTKEQTQVHENNIIKLNECILTPRPFRYIVMNKLGDTICSNIDEAYPSLFNNLNIENVSELHTVGRLDADTTGMVLLTDDGRWSYRITTPHHDCQKVYRVTLSKDISADAKDKFAHGLYLQGEAQMTRPAKLEVLSSKDVRLSIVEGKFHQVKRMFSAIGNRVVHLHREQIGSVTLDVAPGQWRFLSEDEIQSFHR</sequence>
<evidence type="ECO:0000313" key="13">
    <source>
        <dbReference type="EMBL" id="GAD79054.1"/>
    </source>
</evidence>
<dbReference type="InterPro" id="IPR042092">
    <property type="entry name" value="PsdUridine_s_RsuA/RluB/E/F_cat"/>
</dbReference>
<dbReference type="GO" id="GO:0000455">
    <property type="term" value="P:enzyme-directed rRNA pseudouridine synthesis"/>
    <property type="evidence" value="ECO:0007669"/>
    <property type="project" value="UniProtKB-ARBA"/>
</dbReference>
<dbReference type="Gene3D" id="3.30.70.1560">
    <property type="entry name" value="Alpha-L RNA-binding motif"/>
    <property type="match status" value="1"/>
</dbReference>
<dbReference type="Gene3D" id="3.30.70.580">
    <property type="entry name" value="Pseudouridine synthase I, catalytic domain, N-terminal subdomain"/>
    <property type="match status" value="1"/>
</dbReference>
<evidence type="ECO:0000256" key="9">
    <source>
        <dbReference type="ARBA" id="ARBA00042844"/>
    </source>
</evidence>
<dbReference type="STRING" id="1219080.VEZ01S_08_00900"/>
<proteinExistence type="inferred from homology"/>
<dbReference type="Proteomes" id="UP000016562">
    <property type="component" value="Unassembled WGS sequence"/>
</dbReference>
<evidence type="ECO:0000256" key="6">
    <source>
        <dbReference type="ARBA" id="ARBA00041097"/>
    </source>
</evidence>
<keyword evidence="14" id="KW-1185">Reference proteome</keyword>
<dbReference type="GO" id="GO:0005829">
    <property type="term" value="C:cytosol"/>
    <property type="evidence" value="ECO:0007669"/>
    <property type="project" value="UniProtKB-ARBA"/>
</dbReference>
<dbReference type="CDD" id="cd00165">
    <property type="entry name" value="S4"/>
    <property type="match status" value="1"/>
</dbReference>
<dbReference type="GO" id="GO:0160136">
    <property type="term" value="F:16S rRNA pseudouridine(516) synthase activity"/>
    <property type="evidence" value="ECO:0007669"/>
    <property type="project" value="UniProtKB-EC"/>
</dbReference>
<dbReference type="eggNOG" id="COG1187">
    <property type="taxonomic scope" value="Bacteria"/>
</dbReference>
<accession>U3CCM4</accession>
<evidence type="ECO:0000259" key="12">
    <source>
        <dbReference type="Pfam" id="PF00849"/>
    </source>
</evidence>
<evidence type="ECO:0000256" key="4">
    <source>
        <dbReference type="ARBA" id="ARBA00037590"/>
    </source>
</evidence>
<dbReference type="SUPFAM" id="SSF55174">
    <property type="entry name" value="Alpha-L RNA-binding motif"/>
    <property type="match status" value="1"/>
</dbReference>
<evidence type="ECO:0000256" key="2">
    <source>
        <dbReference type="ARBA" id="ARBA00023235"/>
    </source>
</evidence>